<evidence type="ECO:0000256" key="6">
    <source>
        <dbReference type="ARBA" id="ARBA00022801"/>
    </source>
</evidence>
<dbReference type="GO" id="GO:0051539">
    <property type="term" value="F:4 iron, 4 sulfur cluster binding"/>
    <property type="evidence" value="ECO:0007669"/>
    <property type="project" value="UniProtKB-KW"/>
</dbReference>
<keyword evidence="7" id="KW-0408">Iron</keyword>
<dbReference type="RefSeq" id="WP_058642878.1">
    <property type="nucleotide sequence ID" value="NZ_LDSL01000098.1"/>
</dbReference>
<dbReference type="PATRIC" id="fig|433924.3.peg.5289"/>
<evidence type="ECO:0000256" key="9">
    <source>
        <dbReference type="ARBA" id="ARBA00023204"/>
    </source>
</evidence>
<dbReference type="NCBIfam" id="TIGR00758">
    <property type="entry name" value="UDG_fam4"/>
    <property type="match status" value="1"/>
</dbReference>
<keyword evidence="6" id="KW-0378">Hydrolase</keyword>
<evidence type="ECO:0000256" key="3">
    <source>
        <dbReference type="ARBA" id="ARBA00022485"/>
    </source>
</evidence>
<name>A0A147GRA9_9BURK</name>
<keyword evidence="9" id="KW-0234">DNA repair</keyword>
<dbReference type="Proteomes" id="UP000072741">
    <property type="component" value="Unassembled WGS sequence"/>
</dbReference>
<dbReference type="PANTHER" id="PTHR33693">
    <property type="entry name" value="TYPE-5 URACIL-DNA GLYCOSYLASE"/>
    <property type="match status" value="1"/>
</dbReference>
<dbReference type="Gene3D" id="3.40.470.10">
    <property type="entry name" value="Uracil-DNA glycosylase-like domain"/>
    <property type="match status" value="1"/>
</dbReference>
<dbReference type="InterPro" id="IPR023875">
    <property type="entry name" value="DNA_repair_put"/>
</dbReference>
<dbReference type="EMBL" id="LDSL01000098">
    <property type="protein sequence ID" value="KTT18765.1"/>
    <property type="molecule type" value="Genomic_DNA"/>
</dbReference>
<accession>A0A147GRA9</accession>
<feature type="region of interest" description="Disordered" evidence="10">
    <location>
        <begin position="202"/>
        <end position="228"/>
    </location>
</feature>
<keyword evidence="5" id="KW-0227">DNA damage</keyword>
<evidence type="ECO:0000256" key="2">
    <source>
        <dbReference type="ARBA" id="ARBA00019403"/>
    </source>
</evidence>
<dbReference type="GO" id="GO:0046872">
    <property type="term" value="F:metal ion binding"/>
    <property type="evidence" value="ECO:0007669"/>
    <property type="project" value="UniProtKB-KW"/>
</dbReference>
<gene>
    <name evidence="12" type="ORF">NS331_15555</name>
</gene>
<sequence>MSPRVITLESEIDWPGFRREARALLAALVPPDEVQWQTPGQPAPELWADQEVARPSAPPAMPTRPLGSAGPARLVVPPAFLTLCEKVVLHQDPQRFALLYRLLWRLVHERGLRQDPLDPDRLRARQMLQSVRRDMHKMKAFVRFRPVGQPEGEAPLSVAWFEPEHHIVEAVAPFFVRRFTQMHWAILTPECSVRWMPAPPGAPPLAGDDALPGELEFGPGASREQAPGPDEGEVLWLTYYAHIFNPARLKLSMMAREMPRKYWSNLPEAKLIAPLAAQAAERTGRMVQAEPAPTRRRLPARPPLPPAVSPGQDPAHTLEELARATDRCRDCPIGEHATQSVFGEGPLHPALMLVGEQPGDQEDLAGHPFVGPAGQLLDRALEALGWSRDALYLTNAVKHFKFELRGTRRIHKSPGQREVLACQQWLEREIAVVRPRAFVALGATAARALVGRAVPVMTERGQWLAGPEGVPVLVTLHPSALLRGDPAERESQWQAWLTDLALASRYLSGEDAEELSRPRAAA</sequence>
<keyword evidence="3" id="KW-0004">4Fe-4S</keyword>
<evidence type="ECO:0000256" key="1">
    <source>
        <dbReference type="ARBA" id="ARBA00006521"/>
    </source>
</evidence>
<feature type="region of interest" description="Disordered" evidence="10">
    <location>
        <begin position="284"/>
        <end position="314"/>
    </location>
</feature>
<dbReference type="Pfam" id="PF03167">
    <property type="entry name" value="UDG"/>
    <property type="match status" value="1"/>
</dbReference>
<protein>
    <recommendedName>
        <fullName evidence="2">Type-4 uracil-DNA glycosylase</fullName>
    </recommendedName>
</protein>
<dbReference type="NCBIfam" id="TIGR03915">
    <property type="entry name" value="SAM_7_link_chp"/>
    <property type="match status" value="1"/>
</dbReference>
<evidence type="ECO:0000313" key="13">
    <source>
        <dbReference type="Proteomes" id="UP000072741"/>
    </source>
</evidence>
<dbReference type="PANTHER" id="PTHR33693:SF9">
    <property type="entry name" value="TYPE-4 URACIL-DNA GLYCOSYLASE"/>
    <property type="match status" value="1"/>
</dbReference>
<evidence type="ECO:0000256" key="7">
    <source>
        <dbReference type="ARBA" id="ARBA00023004"/>
    </source>
</evidence>
<dbReference type="InterPro" id="IPR025404">
    <property type="entry name" value="DUF4130"/>
</dbReference>
<keyword evidence="4" id="KW-0479">Metal-binding</keyword>
<dbReference type="SMART" id="SM00986">
    <property type="entry name" value="UDG"/>
    <property type="match status" value="1"/>
</dbReference>
<evidence type="ECO:0000259" key="11">
    <source>
        <dbReference type="SMART" id="SM00986"/>
    </source>
</evidence>
<organism evidence="12 13">
    <name type="scientific">Pseudacidovorax intermedius</name>
    <dbReference type="NCBI Taxonomy" id="433924"/>
    <lineage>
        <taxon>Bacteria</taxon>
        <taxon>Pseudomonadati</taxon>
        <taxon>Pseudomonadota</taxon>
        <taxon>Betaproteobacteria</taxon>
        <taxon>Burkholderiales</taxon>
        <taxon>Comamonadaceae</taxon>
        <taxon>Pseudacidovorax</taxon>
    </lineage>
</organism>
<dbReference type="AlphaFoldDB" id="A0A147GRA9"/>
<dbReference type="GO" id="GO:0006281">
    <property type="term" value="P:DNA repair"/>
    <property type="evidence" value="ECO:0007669"/>
    <property type="project" value="UniProtKB-KW"/>
</dbReference>
<feature type="compositionally biased region" description="Low complexity" evidence="10">
    <location>
        <begin position="204"/>
        <end position="213"/>
    </location>
</feature>
<dbReference type="SMART" id="SM00987">
    <property type="entry name" value="UreE_C"/>
    <property type="match status" value="1"/>
</dbReference>
<dbReference type="InterPro" id="IPR005122">
    <property type="entry name" value="Uracil-DNA_glycosylase-like"/>
</dbReference>
<dbReference type="InterPro" id="IPR005273">
    <property type="entry name" value="Ura-DNA_glyco_family4"/>
</dbReference>
<dbReference type="SUPFAM" id="SSF52141">
    <property type="entry name" value="Uracil-DNA glycosylase-like"/>
    <property type="match status" value="1"/>
</dbReference>
<evidence type="ECO:0000256" key="10">
    <source>
        <dbReference type="SAM" id="MobiDB-lite"/>
    </source>
</evidence>
<feature type="domain" description="Uracil-DNA glycosylase-like" evidence="11">
    <location>
        <begin position="342"/>
        <end position="497"/>
    </location>
</feature>
<keyword evidence="13" id="KW-1185">Reference proteome</keyword>
<comment type="similarity">
    <text evidence="1">Belongs to the uracil-DNA glycosylase (UDG) superfamily. Type 4 (UDGa) family.</text>
</comment>
<dbReference type="CDD" id="cd10030">
    <property type="entry name" value="UDG-F4_TTUDGA_SPO1dp_like"/>
    <property type="match status" value="1"/>
</dbReference>
<dbReference type="Pfam" id="PF13566">
    <property type="entry name" value="DUF4130"/>
    <property type="match status" value="1"/>
</dbReference>
<evidence type="ECO:0000313" key="12">
    <source>
        <dbReference type="EMBL" id="KTT18765.1"/>
    </source>
</evidence>
<dbReference type="OrthoDB" id="5290748at2"/>
<evidence type="ECO:0000256" key="4">
    <source>
        <dbReference type="ARBA" id="ARBA00022723"/>
    </source>
</evidence>
<dbReference type="NCBIfam" id="TIGR03914">
    <property type="entry name" value="UDG_fam_dom"/>
    <property type="match status" value="1"/>
</dbReference>
<evidence type="ECO:0000256" key="8">
    <source>
        <dbReference type="ARBA" id="ARBA00023014"/>
    </source>
</evidence>
<dbReference type="InterPro" id="IPR051536">
    <property type="entry name" value="UDG_Type-4/5"/>
</dbReference>
<dbReference type="GO" id="GO:0097506">
    <property type="term" value="F:deaminated base DNA N-glycosylase activity"/>
    <property type="evidence" value="ECO:0007669"/>
    <property type="project" value="UniProtKB-ARBA"/>
</dbReference>
<proteinExistence type="inferred from homology"/>
<keyword evidence="8" id="KW-0411">Iron-sulfur</keyword>
<dbReference type="InterPro" id="IPR036895">
    <property type="entry name" value="Uracil-DNA_glycosylase-like_sf"/>
</dbReference>
<reference evidence="12 13" key="1">
    <citation type="journal article" date="2016" name="Front. Microbiol.">
        <title>Genomic Resource of Rice Seed Associated Bacteria.</title>
        <authorList>
            <person name="Midha S."/>
            <person name="Bansal K."/>
            <person name="Sharma S."/>
            <person name="Kumar N."/>
            <person name="Patil P.P."/>
            <person name="Chaudhry V."/>
            <person name="Patil P.B."/>
        </authorList>
    </citation>
    <scope>NUCLEOTIDE SEQUENCE [LARGE SCALE GENOMIC DNA]</scope>
    <source>
        <strain evidence="12 13">NS331</strain>
    </source>
</reference>
<comment type="caution">
    <text evidence="12">The sequence shown here is derived from an EMBL/GenBank/DDBJ whole genome shotgun (WGS) entry which is preliminary data.</text>
</comment>
<evidence type="ECO:0000256" key="5">
    <source>
        <dbReference type="ARBA" id="ARBA00022763"/>
    </source>
</evidence>